<keyword evidence="5" id="KW-0053">Apoptosis</keyword>
<gene>
    <name evidence="12" type="primary">LOC106463784</name>
</gene>
<dbReference type="Proteomes" id="UP000694941">
    <property type="component" value="Unplaced"/>
</dbReference>
<keyword evidence="6 10" id="KW-1133">Transmembrane helix</keyword>
<evidence type="ECO:0000256" key="6">
    <source>
        <dbReference type="ARBA" id="ARBA00022989"/>
    </source>
</evidence>
<evidence type="ECO:0000256" key="7">
    <source>
        <dbReference type="ARBA" id="ARBA00023128"/>
    </source>
</evidence>
<name>A0ABM1STY2_LIMPO</name>
<dbReference type="PANTHER" id="PTHR15186:SF5">
    <property type="entry name" value="BNIP3, ISOFORM A"/>
    <property type="match status" value="1"/>
</dbReference>
<evidence type="ECO:0000256" key="3">
    <source>
        <dbReference type="ARBA" id="ARBA00007710"/>
    </source>
</evidence>
<evidence type="ECO:0000313" key="12">
    <source>
        <dbReference type="RefSeq" id="XP_022247088.1"/>
    </source>
</evidence>
<proteinExistence type="inferred from homology"/>
<keyword evidence="8 10" id="KW-0472">Membrane</keyword>
<evidence type="ECO:0000313" key="11">
    <source>
        <dbReference type="Proteomes" id="UP000694941"/>
    </source>
</evidence>
<dbReference type="PANTHER" id="PTHR15186">
    <property type="entry name" value="RE48077P"/>
    <property type="match status" value="1"/>
</dbReference>
<feature type="region of interest" description="Disordered" evidence="9">
    <location>
        <begin position="53"/>
        <end position="87"/>
    </location>
</feature>
<organism evidence="11 12">
    <name type="scientific">Limulus polyphemus</name>
    <name type="common">Atlantic horseshoe crab</name>
    <dbReference type="NCBI Taxonomy" id="6850"/>
    <lineage>
        <taxon>Eukaryota</taxon>
        <taxon>Metazoa</taxon>
        <taxon>Ecdysozoa</taxon>
        <taxon>Arthropoda</taxon>
        <taxon>Chelicerata</taxon>
        <taxon>Merostomata</taxon>
        <taxon>Xiphosura</taxon>
        <taxon>Limulidae</taxon>
        <taxon>Limulus</taxon>
    </lineage>
</organism>
<evidence type="ECO:0000256" key="4">
    <source>
        <dbReference type="ARBA" id="ARBA00022692"/>
    </source>
</evidence>
<comment type="subcellular location">
    <subcellularLocation>
        <location evidence="1">Membrane</location>
        <topology evidence="1">Single-pass membrane protein</topology>
    </subcellularLocation>
    <subcellularLocation>
        <location evidence="2">Mitochondrion membrane</location>
    </subcellularLocation>
</comment>
<dbReference type="GeneID" id="106463784"/>
<evidence type="ECO:0000256" key="5">
    <source>
        <dbReference type="ARBA" id="ARBA00022703"/>
    </source>
</evidence>
<accession>A0ABM1STY2</accession>
<dbReference type="InterPro" id="IPR010548">
    <property type="entry name" value="BNIP3"/>
</dbReference>
<reference evidence="12" key="1">
    <citation type="submission" date="2025-08" db="UniProtKB">
        <authorList>
            <consortium name="RefSeq"/>
        </authorList>
    </citation>
    <scope>IDENTIFICATION</scope>
    <source>
        <tissue evidence="12">Muscle</tissue>
    </source>
</reference>
<evidence type="ECO:0000256" key="1">
    <source>
        <dbReference type="ARBA" id="ARBA00004167"/>
    </source>
</evidence>
<keyword evidence="7" id="KW-0496">Mitochondrion</keyword>
<keyword evidence="11" id="KW-1185">Reference proteome</keyword>
<evidence type="ECO:0000256" key="9">
    <source>
        <dbReference type="SAM" id="MobiDB-lite"/>
    </source>
</evidence>
<evidence type="ECO:0000256" key="8">
    <source>
        <dbReference type="ARBA" id="ARBA00023136"/>
    </source>
</evidence>
<sequence>MTSTPRSLAEEPLNESWVELNLASGECTHARSTPVPFGGSILNGNMEKLLWEAQRESNRSSAIASGKSSHRNSPKSPHSPVSEPRSNPQELLIINKEDLLGKEGQVVTDWIWDWSSRPDQRPPKNWTFKHPQRTGLSLRHTKVAKRGLFSTEVISVLVFTNLLSLLLGAGIGIISFFRLFIGCRLGNSISGTATDVLKCQK</sequence>
<comment type="similarity">
    <text evidence="3">Belongs to the NIP3 family.</text>
</comment>
<dbReference type="Pfam" id="PF06553">
    <property type="entry name" value="BNIP3"/>
    <property type="match status" value="1"/>
</dbReference>
<protein>
    <submittedName>
        <fullName evidence="12">BCL2/adenovirus E1B 19 kDa protein-interacting protein 3-like isoform X1</fullName>
    </submittedName>
</protein>
<evidence type="ECO:0000256" key="2">
    <source>
        <dbReference type="ARBA" id="ARBA00004325"/>
    </source>
</evidence>
<keyword evidence="4 10" id="KW-0812">Transmembrane</keyword>
<evidence type="ECO:0000256" key="10">
    <source>
        <dbReference type="SAM" id="Phobius"/>
    </source>
</evidence>
<feature type="transmembrane region" description="Helical" evidence="10">
    <location>
        <begin position="153"/>
        <end position="181"/>
    </location>
</feature>
<dbReference type="RefSeq" id="XP_022247088.1">
    <property type="nucleotide sequence ID" value="XM_022391380.1"/>
</dbReference>